<comment type="cofactor">
    <cofactor evidence="1">
        <name>pyridoxal 5'-phosphate</name>
        <dbReference type="ChEBI" id="CHEBI:597326"/>
    </cofactor>
</comment>
<dbReference type="Pfam" id="PF00202">
    <property type="entry name" value="Aminotran_3"/>
    <property type="match status" value="1"/>
</dbReference>
<feature type="non-terminal residue" evidence="3">
    <location>
        <position position="272"/>
    </location>
</feature>
<accession>X1NKM9</accession>
<evidence type="ECO:0008006" key="4">
    <source>
        <dbReference type="Google" id="ProtNLM"/>
    </source>
</evidence>
<evidence type="ECO:0000313" key="3">
    <source>
        <dbReference type="EMBL" id="GAI27365.1"/>
    </source>
</evidence>
<dbReference type="GO" id="GO:0008483">
    <property type="term" value="F:transaminase activity"/>
    <property type="evidence" value="ECO:0007669"/>
    <property type="project" value="InterPro"/>
</dbReference>
<feature type="non-terminal residue" evidence="3">
    <location>
        <position position="1"/>
    </location>
</feature>
<sequence>GREKFIKFEGQYHGMADYFMFSTASSNRGALGSRRSPVASPNTSGIPKAINQYVLSVAFNDFDGLERAVEANWGDVATVIVEPMLGNSASIMPQPGFLEKIRELCDKFGIVMIFDEVKTGFRVANGGAQELFGIQADLVTYAKAMGNGFPIAAIAGKEEVMMTIEPGSMAHGGTYSGNVVGAAAADATLEILENEPVLETINQRGTILMTGIGEILTEAGIPHFVTGVPSMFGIFLGKDEEPKDFRDYLAGDGELYEEIGMGLIRNGVQPDA</sequence>
<reference evidence="3" key="1">
    <citation type="journal article" date="2014" name="Front. Microbiol.">
        <title>High frequency of phylogenetically diverse reductive dehalogenase-homologous genes in deep subseafloor sedimentary metagenomes.</title>
        <authorList>
            <person name="Kawai M."/>
            <person name="Futagami T."/>
            <person name="Toyoda A."/>
            <person name="Takaki Y."/>
            <person name="Nishi S."/>
            <person name="Hori S."/>
            <person name="Arai W."/>
            <person name="Tsubouchi T."/>
            <person name="Morono Y."/>
            <person name="Uchiyama I."/>
            <person name="Ito T."/>
            <person name="Fujiyama A."/>
            <person name="Inagaki F."/>
            <person name="Takami H."/>
        </authorList>
    </citation>
    <scope>NUCLEOTIDE SEQUENCE</scope>
    <source>
        <strain evidence="3">Expedition CK06-06</strain>
    </source>
</reference>
<dbReference type="InterPro" id="IPR015424">
    <property type="entry name" value="PyrdxlP-dep_Trfase"/>
</dbReference>
<dbReference type="GO" id="GO:0030170">
    <property type="term" value="F:pyridoxal phosphate binding"/>
    <property type="evidence" value="ECO:0007669"/>
    <property type="project" value="InterPro"/>
</dbReference>
<organism evidence="3">
    <name type="scientific">marine sediment metagenome</name>
    <dbReference type="NCBI Taxonomy" id="412755"/>
    <lineage>
        <taxon>unclassified sequences</taxon>
        <taxon>metagenomes</taxon>
        <taxon>ecological metagenomes</taxon>
    </lineage>
</organism>
<dbReference type="InterPro" id="IPR015422">
    <property type="entry name" value="PyrdxlP-dep_Trfase_small"/>
</dbReference>
<gene>
    <name evidence="3" type="ORF">S06H3_35995</name>
</gene>
<dbReference type="SUPFAM" id="SSF53383">
    <property type="entry name" value="PLP-dependent transferases"/>
    <property type="match status" value="1"/>
</dbReference>
<dbReference type="PANTHER" id="PTHR43713:SF3">
    <property type="entry name" value="GLUTAMATE-1-SEMIALDEHYDE 2,1-AMINOMUTASE 1, CHLOROPLASTIC-RELATED"/>
    <property type="match status" value="1"/>
</dbReference>
<evidence type="ECO:0000256" key="2">
    <source>
        <dbReference type="ARBA" id="ARBA00022898"/>
    </source>
</evidence>
<dbReference type="AlphaFoldDB" id="X1NKM9"/>
<dbReference type="EMBL" id="BARV01021763">
    <property type="protein sequence ID" value="GAI27365.1"/>
    <property type="molecule type" value="Genomic_DNA"/>
</dbReference>
<name>X1NKM9_9ZZZZ</name>
<dbReference type="InterPro" id="IPR015421">
    <property type="entry name" value="PyrdxlP-dep_Trfase_major"/>
</dbReference>
<dbReference type="PROSITE" id="PS00600">
    <property type="entry name" value="AA_TRANSFER_CLASS_3"/>
    <property type="match status" value="1"/>
</dbReference>
<dbReference type="InterPro" id="IPR005814">
    <property type="entry name" value="Aminotrans_3"/>
</dbReference>
<dbReference type="Gene3D" id="3.40.640.10">
    <property type="entry name" value="Type I PLP-dependent aspartate aminotransferase-like (Major domain)"/>
    <property type="match status" value="1"/>
</dbReference>
<protein>
    <recommendedName>
        <fullName evidence="4">Aminotransferase class III-fold pyridoxal phosphate-dependent enzyme</fullName>
    </recommendedName>
</protein>
<keyword evidence="2" id="KW-0663">Pyridoxal phosphate</keyword>
<dbReference type="Gene3D" id="3.90.1150.10">
    <property type="entry name" value="Aspartate Aminotransferase, domain 1"/>
    <property type="match status" value="1"/>
</dbReference>
<comment type="caution">
    <text evidence="3">The sequence shown here is derived from an EMBL/GenBank/DDBJ whole genome shotgun (WGS) entry which is preliminary data.</text>
</comment>
<dbReference type="InterPro" id="IPR049704">
    <property type="entry name" value="Aminotrans_3_PPA_site"/>
</dbReference>
<proteinExistence type="predicted"/>
<evidence type="ECO:0000256" key="1">
    <source>
        <dbReference type="ARBA" id="ARBA00001933"/>
    </source>
</evidence>
<dbReference type="PANTHER" id="PTHR43713">
    <property type="entry name" value="GLUTAMATE-1-SEMIALDEHYDE 2,1-AMINOMUTASE"/>
    <property type="match status" value="1"/>
</dbReference>